<feature type="chain" id="PRO_5019495612" description="TNFR-Cys domain-containing protein" evidence="1">
    <location>
        <begin position="39"/>
        <end position="184"/>
    </location>
</feature>
<keyword evidence="3" id="KW-1185">Reference proteome</keyword>
<reference evidence="2" key="5">
    <citation type="journal article" date="2021" name="G3 (Bethesda)">
        <title>Aegilops tauschii genome assembly Aet v5.0 features greater sequence contiguity and improved annotation.</title>
        <authorList>
            <person name="Wang L."/>
            <person name="Zhu T."/>
            <person name="Rodriguez J.C."/>
            <person name="Deal K.R."/>
            <person name="Dubcovsky J."/>
            <person name="McGuire P.E."/>
            <person name="Lux T."/>
            <person name="Spannagl M."/>
            <person name="Mayer K.F.X."/>
            <person name="Baldrich P."/>
            <person name="Meyers B.C."/>
            <person name="Huo N."/>
            <person name="Gu Y.Q."/>
            <person name="Zhou H."/>
            <person name="Devos K.M."/>
            <person name="Bennetzen J.L."/>
            <person name="Unver T."/>
            <person name="Budak H."/>
            <person name="Gulick P.J."/>
            <person name="Galiba G."/>
            <person name="Kalapos B."/>
            <person name="Nelson D.R."/>
            <person name="Li P."/>
            <person name="You F.M."/>
            <person name="Luo M.C."/>
            <person name="Dvorak J."/>
        </authorList>
    </citation>
    <scope>NUCLEOTIDE SEQUENCE [LARGE SCALE GENOMIC DNA]</scope>
    <source>
        <strain evidence="2">cv. AL8/78</strain>
    </source>
</reference>
<reference evidence="2" key="4">
    <citation type="submission" date="2019-03" db="UniProtKB">
        <authorList>
            <consortium name="EnsemblPlants"/>
        </authorList>
    </citation>
    <scope>IDENTIFICATION</scope>
</reference>
<accession>A0A453PU87</accession>
<dbReference type="AlphaFoldDB" id="A0A453PU87"/>
<evidence type="ECO:0000313" key="3">
    <source>
        <dbReference type="Proteomes" id="UP000015105"/>
    </source>
</evidence>
<evidence type="ECO:0008006" key="4">
    <source>
        <dbReference type="Google" id="ProtNLM"/>
    </source>
</evidence>
<reference evidence="2" key="3">
    <citation type="journal article" date="2017" name="Nature">
        <title>Genome sequence of the progenitor of the wheat D genome Aegilops tauschii.</title>
        <authorList>
            <person name="Luo M.C."/>
            <person name="Gu Y.Q."/>
            <person name="Puiu D."/>
            <person name="Wang H."/>
            <person name="Twardziok S.O."/>
            <person name="Deal K.R."/>
            <person name="Huo N."/>
            <person name="Zhu T."/>
            <person name="Wang L."/>
            <person name="Wang Y."/>
            <person name="McGuire P.E."/>
            <person name="Liu S."/>
            <person name="Long H."/>
            <person name="Ramasamy R.K."/>
            <person name="Rodriguez J.C."/>
            <person name="Van S.L."/>
            <person name="Yuan L."/>
            <person name="Wang Z."/>
            <person name="Xia Z."/>
            <person name="Xiao L."/>
            <person name="Anderson O.D."/>
            <person name="Ouyang S."/>
            <person name="Liang Y."/>
            <person name="Zimin A.V."/>
            <person name="Pertea G."/>
            <person name="Qi P."/>
            <person name="Bennetzen J.L."/>
            <person name="Dai X."/>
            <person name="Dawson M.W."/>
            <person name="Muller H.G."/>
            <person name="Kugler K."/>
            <person name="Rivarola-Duarte L."/>
            <person name="Spannagl M."/>
            <person name="Mayer K.F.X."/>
            <person name="Lu F.H."/>
            <person name="Bevan M.W."/>
            <person name="Leroy P."/>
            <person name="Li P."/>
            <person name="You F.M."/>
            <person name="Sun Q."/>
            <person name="Liu Z."/>
            <person name="Lyons E."/>
            <person name="Wicker T."/>
            <person name="Salzberg S.L."/>
            <person name="Devos K.M."/>
            <person name="Dvorak J."/>
        </authorList>
    </citation>
    <scope>NUCLEOTIDE SEQUENCE [LARGE SCALE GENOMIC DNA]</scope>
    <source>
        <strain evidence="2">cv. AL8/78</strain>
    </source>
</reference>
<sequence length="184" mass="19080">HLNLLLAPAMVSDAPAFRTTVVLAAVLAVLVLAPPSLACEEGAPAPAPALAPAPAPAPVMLCGDCESRCQARSTCEAYVAAAGCGNECDTSYTPECEPCKSRAMQSCTTGCNSYCLTNCQGSQCDNCATSCGGHCTQEAVNACRSRCTYSYYQVKSCKECQSDAARRCIYACNTQCKANCVVSG</sequence>
<reference evidence="3" key="2">
    <citation type="journal article" date="2017" name="Nat. Plants">
        <title>The Aegilops tauschii genome reveals multiple impacts of transposons.</title>
        <authorList>
            <person name="Zhao G."/>
            <person name="Zou C."/>
            <person name="Li K."/>
            <person name="Wang K."/>
            <person name="Li T."/>
            <person name="Gao L."/>
            <person name="Zhang X."/>
            <person name="Wang H."/>
            <person name="Yang Z."/>
            <person name="Liu X."/>
            <person name="Jiang W."/>
            <person name="Mao L."/>
            <person name="Kong X."/>
            <person name="Jiao Y."/>
            <person name="Jia J."/>
        </authorList>
    </citation>
    <scope>NUCLEOTIDE SEQUENCE [LARGE SCALE GENOMIC DNA]</scope>
    <source>
        <strain evidence="3">cv. AL8/78</strain>
    </source>
</reference>
<name>A0A453PU87_AEGTS</name>
<keyword evidence="1" id="KW-0732">Signal</keyword>
<evidence type="ECO:0000256" key="1">
    <source>
        <dbReference type="SAM" id="SignalP"/>
    </source>
</evidence>
<dbReference type="Gramene" id="AET6Gv20860400.1">
    <property type="protein sequence ID" value="AET6Gv20860400.1"/>
    <property type="gene ID" value="AET6Gv20860400"/>
</dbReference>
<protein>
    <recommendedName>
        <fullName evidence="4">TNFR-Cys domain-containing protein</fullName>
    </recommendedName>
</protein>
<feature type="signal peptide" evidence="1">
    <location>
        <begin position="1"/>
        <end position="38"/>
    </location>
</feature>
<dbReference type="EnsemblPlants" id="AET6Gv20860400.1">
    <property type="protein sequence ID" value="AET6Gv20860400.1"/>
    <property type="gene ID" value="AET6Gv20860400"/>
</dbReference>
<proteinExistence type="predicted"/>
<reference evidence="3" key="1">
    <citation type="journal article" date="2014" name="Science">
        <title>Ancient hybridizations among the ancestral genomes of bread wheat.</title>
        <authorList>
            <consortium name="International Wheat Genome Sequencing Consortium,"/>
            <person name="Marcussen T."/>
            <person name="Sandve S.R."/>
            <person name="Heier L."/>
            <person name="Spannagl M."/>
            <person name="Pfeifer M."/>
            <person name="Jakobsen K.S."/>
            <person name="Wulff B.B."/>
            <person name="Steuernagel B."/>
            <person name="Mayer K.F."/>
            <person name="Olsen O.A."/>
        </authorList>
    </citation>
    <scope>NUCLEOTIDE SEQUENCE [LARGE SCALE GENOMIC DNA]</scope>
    <source>
        <strain evidence="3">cv. AL8/78</strain>
    </source>
</reference>
<evidence type="ECO:0000313" key="2">
    <source>
        <dbReference type="EnsemblPlants" id="AET6Gv20860400.1"/>
    </source>
</evidence>
<organism evidence="2 3">
    <name type="scientific">Aegilops tauschii subsp. strangulata</name>
    <name type="common">Goatgrass</name>
    <dbReference type="NCBI Taxonomy" id="200361"/>
    <lineage>
        <taxon>Eukaryota</taxon>
        <taxon>Viridiplantae</taxon>
        <taxon>Streptophyta</taxon>
        <taxon>Embryophyta</taxon>
        <taxon>Tracheophyta</taxon>
        <taxon>Spermatophyta</taxon>
        <taxon>Magnoliopsida</taxon>
        <taxon>Liliopsida</taxon>
        <taxon>Poales</taxon>
        <taxon>Poaceae</taxon>
        <taxon>BOP clade</taxon>
        <taxon>Pooideae</taxon>
        <taxon>Triticodae</taxon>
        <taxon>Triticeae</taxon>
        <taxon>Triticinae</taxon>
        <taxon>Aegilops</taxon>
    </lineage>
</organism>
<dbReference type="Proteomes" id="UP000015105">
    <property type="component" value="Chromosome 6D"/>
</dbReference>